<organism evidence="3 4">
    <name type="scientific">Ruminococcus bicirculans</name>
    <name type="common">ex Wegman et al. 2014</name>
    <dbReference type="NCBI Taxonomy" id="1160721"/>
    <lineage>
        <taxon>Bacteria</taxon>
        <taxon>Bacillati</taxon>
        <taxon>Bacillota</taxon>
        <taxon>Clostridia</taxon>
        <taxon>Eubacteriales</taxon>
        <taxon>Oscillospiraceae</taxon>
        <taxon>Ruminococcus</taxon>
    </lineage>
</organism>
<proteinExistence type="predicted"/>
<feature type="chain" id="PRO_5043868416" description="Secreted protein" evidence="2">
    <location>
        <begin position="25"/>
        <end position="225"/>
    </location>
</feature>
<evidence type="ECO:0008006" key="5">
    <source>
        <dbReference type="Google" id="ProtNLM"/>
    </source>
</evidence>
<sequence length="225" mass="25458">MIQKIIPIVASITLIGSSSLAAYADDMLDKDYIVREIWSDWWHGKGDDGLIFPEASYKHHILTDWVNDNYGDDNYDWSKIGQLNYNFKDYYDELTDNWNFNDDRDGNWTIITDETTYHFNLQNGKWLMSDDNGNVIDSFIPFSTLTEDTAEENRNSVMADDGNGTAHRVGENFKIEADTTIDVSEEITESTSEKKSSNGLIYGIGGIILAGIAVLAGFLIRKKRG</sequence>
<keyword evidence="1" id="KW-0812">Transmembrane</keyword>
<reference evidence="3" key="1">
    <citation type="submission" date="2023-01" db="EMBL/GenBank/DDBJ databases">
        <title>Human gut microbiome strain richness.</title>
        <authorList>
            <person name="Chen-Liaw A."/>
        </authorList>
    </citation>
    <scope>NUCLEOTIDE SEQUENCE</scope>
    <source>
        <strain evidence="3">1001275st1_F4_1001275B_160808</strain>
    </source>
</reference>
<dbReference type="Proteomes" id="UP001211015">
    <property type="component" value="Unassembled WGS sequence"/>
</dbReference>
<name>A0AAW6E8C3_9FIRM</name>
<evidence type="ECO:0000313" key="4">
    <source>
        <dbReference type="Proteomes" id="UP001211015"/>
    </source>
</evidence>
<evidence type="ECO:0000256" key="2">
    <source>
        <dbReference type="SAM" id="SignalP"/>
    </source>
</evidence>
<dbReference type="EMBL" id="JAQMLV010000001">
    <property type="protein sequence ID" value="MDB8743400.1"/>
    <property type="molecule type" value="Genomic_DNA"/>
</dbReference>
<feature type="signal peptide" evidence="2">
    <location>
        <begin position="1"/>
        <end position="24"/>
    </location>
</feature>
<protein>
    <recommendedName>
        <fullName evidence="5">Secreted protein</fullName>
    </recommendedName>
</protein>
<dbReference type="RefSeq" id="WP_195388644.1">
    <property type="nucleotide sequence ID" value="NZ_JADNGL010000011.1"/>
</dbReference>
<keyword evidence="1" id="KW-0472">Membrane</keyword>
<feature type="transmembrane region" description="Helical" evidence="1">
    <location>
        <begin position="200"/>
        <end position="220"/>
    </location>
</feature>
<evidence type="ECO:0000256" key="1">
    <source>
        <dbReference type="SAM" id="Phobius"/>
    </source>
</evidence>
<accession>A0AAW6E8C3</accession>
<dbReference type="AlphaFoldDB" id="A0AAW6E8C3"/>
<keyword evidence="1" id="KW-1133">Transmembrane helix</keyword>
<gene>
    <name evidence="3" type="ORF">PNU62_00010</name>
</gene>
<evidence type="ECO:0000313" key="3">
    <source>
        <dbReference type="EMBL" id="MDB8743400.1"/>
    </source>
</evidence>
<comment type="caution">
    <text evidence="3">The sequence shown here is derived from an EMBL/GenBank/DDBJ whole genome shotgun (WGS) entry which is preliminary data.</text>
</comment>
<keyword evidence="2" id="KW-0732">Signal</keyword>